<comment type="caution">
    <text evidence="1">The sequence shown here is derived from an EMBL/GenBank/DDBJ whole genome shotgun (WGS) entry which is preliminary data.</text>
</comment>
<evidence type="ECO:0000313" key="1">
    <source>
        <dbReference type="EMBL" id="NDU96814.1"/>
    </source>
</evidence>
<dbReference type="Proteomes" id="UP000474175">
    <property type="component" value="Unassembled WGS sequence"/>
</dbReference>
<dbReference type="AlphaFoldDB" id="A0A6L9L8C3"/>
<keyword evidence="2" id="KW-1185">Reference proteome</keyword>
<proteinExistence type="predicted"/>
<sequence length="283" mass="32878">MNKLETGPAGPLSFCKKINDETATPVVIKTYSLKPKVKMSQLRRMVKSVCGDGLADFEETPVFYRQKLNGKNYEEVIREFHTLSTNPDCSVLHHRIDVSQSVTVKPEQWYELIRFFLSHSSQLDTPVAVFNTPTNSQRMDLILLEQRAFGVPKYTSYERWIINQMISIRLGFRLIKLNSAIQAITPYPNCLTSEKDYISYISQAIQTSLLTHQLGTIHDFKNWLDDRYGIEVSFQSIDHYFQKLRFRCKHLIWIKAEALTFNSQNIRVVLEFNRIFKAQPGIC</sequence>
<gene>
    <name evidence="1" type="ORF">GK108_18165</name>
</gene>
<organism evidence="1 2">
    <name type="scientific">Spirosoma terrae</name>
    <dbReference type="NCBI Taxonomy" id="1968276"/>
    <lineage>
        <taxon>Bacteria</taxon>
        <taxon>Pseudomonadati</taxon>
        <taxon>Bacteroidota</taxon>
        <taxon>Cytophagia</taxon>
        <taxon>Cytophagales</taxon>
        <taxon>Cytophagaceae</taxon>
        <taxon>Spirosoma</taxon>
    </lineage>
</organism>
<dbReference type="RefSeq" id="WP_163951649.1">
    <property type="nucleotide sequence ID" value="NZ_JAAFZH010000008.1"/>
</dbReference>
<evidence type="ECO:0000313" key="2">
    <source>
        <dbReference type="Proteomes" id="UP000474175"/>
    </source>
</evidence>
<reference evidence="1 2" key="1">
    <citation type="submission" date="2020-02" db="EMBL/GenBank/DDBJ databases">
        <title>Draft genome sequence of two Spirosoma agri KCTC 52727 and Spirosoma terrae KCTC 52035.</title>
        <authorList>
            <person name="Rojas J."/>
            <person name="Ambika Manirajan B."/>
            <person name="Suarez C."/>
            <person name="Ratering S."/>
            <person name="Schnell S."/>
        </authorList>
    </citation>
    <scope>NUCLEOTIDE SEQUENCE [LARGE SCALE GENOMIC DNA]</scope>
    <source>
        <strain evidence="1 2">KCTC 52035</strain>
    </source>
</reference>
<protein>
    <submittedName>
        <fullName evidence="1">Uncharacterized protein</fullName>
    </submittedName>
</protein>
<dbReference type="EMBL" id="JAAFZH010000008">
    <property type="protein sequence ID" value="NDU96814.1"/>
    <property type="molecule type" value="Genomic_DNA"/>
</dbReference>
<accession>A0A6L9L8C3</accession>
<name>A0A6L9L8C3_9BACT</name>